<reference evidence="2 3" key="1">
    <citation type="submission" date="2015-05" db="EMBL/GenBank/DDBJ databases">
        <authorList>
            <person name="Wang D.B."/>
            <person name="Wang M."/>
        </authorList>
    </citation>
    <scope>NUCLEOTIDE SEQUENCE [LARGE SCALE GENOMIC DNA]</scope>
    <source>
        <strain evidence="2">VL1</strain>
    </source>
</reference>
<evidence type="ECO:0000256" key="1">
    <source>
        <dbReference type="SAM" id="MobiDB-lite"/>
    </source>
</evidence>
<feature type="region of interest" description="Disordered" evidence="1">
    <location>
        <begin position="86"/>
        <end position="117"/>
    </location>
</feature>
<sequence length="117" mass="13127">MQTVSDSKEFVSSILRGVKEVQFAVSFVGLTKKVDTVKPNAAPVLLNASMKEVSQRRGFIYYLSRPAVKFIIDIVEEQYKAKFGTKTANGKAATDDNSTDPSFMDRETQEDIEERIK</sequence>
<dbReference type="STRING" id="100787.A0A0G4LKK4"/>
<keyword evidence="3" id="KW-1185">Reference proteome</keyword>
<gene>
    <name evidence="2" type="ORF">BN1708_017959</name>
</gene>
<dbReference type="EMBL" id="CVQH01014347">
    <property type="protein sequence ID" value="CRK22582.1"/>
    <property type="molecule type" value="Genomic_DNA"/>
</dbReference>
<evidence type="ECO:0000313" key="2">
    <source>
        <dbReference type="EMBL" id="CRK22582.1"/>
    </source>
</evidence>
<feature type="non-terminal residue" evidence="2">
    <location>
        <position position="117"/>
    </location>
</feature>
<name>A0A0G4LKK4_VERLO</name>
<accession>A0A0G4LKK4</accession>
<dbReference type="AlphaFoldDB" id="A0A0G4LKK4"/>
<organism evidence="2 3">
    <name type="scientific">Verticillium longisporum</name>
    <name type="common">Verticillium dahliae var. longisporum</name>
    <dbReference type="NCBI Taxonomy" id="100787"/>
    <lineage>
        <taxon>Eukaryota</taxon>
        <taxon>Fungi</taxon>
        <taxon>Dikarya</taxon>
        <taxon>Ascomycota</taxon>
        <taxon>Pezizomycotina</taxon>
        <taxon>Sordariomycetes</taxon>
        <taxon>Hypocreomycetidae</taxon>
        <taxon>Glomerellales</taxon>
        <taxon>Plectosphaerellaceae</taxon>
        <taxon>Verticillium</taxon>
    </lineage>
</organism>
<proteinExistence type="predicted"/>
<feature type="compositionally biased region" description="Basic and acidic residues" evidence="1">
    <location>
        <begin position="103"/>
        <end position="117"/>
    </location>
</feature>
<protein>
    <submittedName>
        <fullName evidence="2">Uncharacterized protein</fullName>
    </submittedName>
</protein>
<evidence type="ECO:0000313" key="3">
    <source>
        <dbReference type="Proteomes" id="UP000044602"/>
    </source>
</evidence>
<dbReference type="Proteomes" id="UP000044602">
    <property type="component" value="Unassembled WGS sequence"/>
</dbReference>